<proteinExistence type="predicted"/>
<name>X5GX06_9RICK</name>
<protein>
    <submittedName>
        <fullName evidence="2">Uncharacterized protein</fullName>
    </submittedName>
</protein>
<gene>
    <name evidence="2" type="ORF">NHE_0622</name>
</gene>
<feature type="compositionally biased region" description="Basic residues" evidence="1">
    <location>
        <begin position="1"/>
        <end position="14"/>
    </location>
</feature>
<feature type="region of interest" description="Disordered" evidence="1">
    <location>
        <begin position="1"/>
        <end position="74"/>
    </location>
</feature>
<dbReference type="HOGENOM" id="CLU_1904510_0_0_5"/>
<accession>X5GX06</accession>
<dbReference type="Proteomes" id="UP000023755">
    <property type="component" value="Chromosome"/>
</dbReference>
<sequence length="133" mass="13966">MLKRYTKNRHKGHNARSASGTGSWLTSTTHQDQRDSGETQSDHSDHDETDTVNTGTAGAPRPSTPESRGLMKSPAIRLRELYNPGNAATQLFGPICATNNTSLENDGGNPGGVVSKAACEGLQGCGRGAATDK</sequence>
<reference evidence="2 3" key="1">
    <citation type="submission" date="2014-03" db="EMBL/GenBank/DDBJ databases">
        <title>Sequencing and Comparison of Genomes and Transcriptome Profiles of Human Ehrlichiosis Agents.</title>
        <authorList>
            <person name="Lin M."/>
            <person name="Daugherty S.C."/>
            <person name="Nagaraj S."/>
            <person name="Cheng Z."/>
            <person name="Xiong Q."/>
            <person name="Lin F.-Y."/>
            <person name="Sengamalay N."/>
            <person name="Ott S."/>
            <person name="Godinez A."/>
            <person name="Tallon L.J."/>
            <person name="Sadzewicz L."/>
            <person name="Fraser C.M."/>
            <person name="Dunning Hotopp J.C."/>
            <person name="Rikihisa Y."/>
        </authorList>
    </citation>
    <scope>NUCLEOTIDE SEQUENCE [LARGE SCALE GENOMIC DNA]</scope>
    <source>
        <strain evidence="2 3">Oregon</strain>
    </source>
</reference>
<feature type="compositionally biased region" description="Polar residues" evidence="1">
    <location>
        <begin position="16"/>
        <end position="30"/>
    </location>
</feature>
<organism evidence="2 3">
    <name type="scientific">Neorickettsia helminthoeca str. Oregon</name>
    <dbReference type="NCBI Taxonomy" id="1286528"/>
    <lineage>
        <taxon>Bacteria</taxon>
        <taxon>Pseudomonadati</taxon>
        <taxon>Pseudomonadota</taxon>
        <taxon>Alphaproteobacteria</taxon>
        <taxon>Rickettsiales</taxon>
        <taxon>Anaplasmataceae</taxon>
        <taxon>Neorickettsia</taxon>
    </lineage>
</organism>
<dbReference type="EMBL" id="CP007481">
    <property type="protein sequence ID" value="AHX11557.1"/>
    <property type="molecule type" value="Genomic_DNA"/>
</dbReference>
<dbReference type="AlphaFoldDB" id="X5GX06"/>
<dbReference type="RefSeq" id="WP_038559762.1">
    <property type="nucleotide sequence ID" value="NZ_CP007481.1"/>
</dbReference>
<feature type="compositionally biased region" description="Basic and acidic residues" evidence="1">
    <location>
        <begin position="31"/>
        <end position="46"/>
    </location>
</feature>
<dbReference type="KEGG" id="nhm:NHE_0622"/>
<evidence type="ECO:0000313" key="3">
    <source>
        <dbReference type="Proteomes" id="UP000023755"/>
    </source>
</evidence>
<evidence type="ECO:0000313" key="2">
    <source>
        <dbReference type="EMBL" id="AHX11557.1"/>
    </source>
</evidence>
<keyword evidence="3" id="KW-1185">Reference proteome</keyword>
<evidence type="ECO:0000256" key="1">
    <source>
        <dbReference type="SAM" id="MobiDB-lite"/>
    </source>
</evidence>